<dbReference type="GO" id="GO:0009507">
    <property type="term" value="C:chloroplast"/>
    <property type="evidence" value="ECO:0007669"/>
    <property type="project" value="TreeGrafter"/>
</dbReference>
<dbReference type="Proteomes" id="UP001055439">
    <property type="component" value="Chromosome 8"/>
</dbReference>
<dbReference type="InterPro" id="IPR003851">
    <property type="entry name" value="Znf_Dof"/>
</dbReference>
<dbReference type="InterPro" id="IPR010903">
    <property type="entry name" value="DUF1517"/>
</dbReference>
<evidence type="ECO:0000259" key="4">
    <source>
        <dbReference type="PROSITE" id="PS50884"/>
    </source>
</evidence>
<keyword evidence="1" id="KW-0863">Zinc-finger</keyword>
<dbReference type="PROSITE" id="PS50884">
    <property type="entry name" value="ZF_DOF_2"/>
    <property type="match status" value="1"/>
</dbReference>
<feature type="region of interest" description="Disordered" evidence="2">
    <location>
        <begin position="480"/>
        <end position="504"/>
    </location>
</feature>
<name>A0A9E7HKD0_9LILI</name>
<accession>A0A9E7HKD0</accession>
<proteinExistence type="predicted"/>
<gene>
    <name evidence="5" type="ORF">MUK42_13004</name>
</gene>
<feature type="transmembrane region" description="Helical" evidence="3">
    <location>
        <begin position="185"/>
        <end position="209"/>
    </location>
</feature>
<evidence type="ECO:0000256" key="1">
    <source>
        <dbReference type="PROSITE-ProRule" id="PRU00071"/>
    </source>
</evidence>
<dbReference type="PANTHER" id="PTHR33975">
    <property type="entry name" value="MYELIN-ASSOCIATED OLIGODENDROCYTE BASIC PROTEIN"/>
    <property type="match status" value="1"/>
</dbReference>
<organism evidence="5 6">
    <name type="scientific">Musa troglodytarum</name>
    <name type="common">fe'i banana</name>
    <dbReference type="NCBI Taxonomy" id="320322"/>
    <lineage>
        <taxon>Eukaryota</taxon>
        <taxon>Viridiplantae</taxon>
        <taxon>Streptophyta</taxon>
        <taxon>Embryophyta</taxon>
        <taxon>Tracheophyta</taxon>
        <taxon>Spermatophyta</taxon>
        <taxon>Magnoliopsida</taxon>
        <taxon>Liliopsida</taxon>
        <taxon>Zingiberales</taxon>
        <taxon>Musaceae</taxon>
        <taxon>Musa</taxon>
    </lineage>
</organism>
<dbReference type="Pfam" id="PF02701">
    <property type="entry name" value="Zn_ribbon_Dof"/>
    <property type="match status" value="1"/>
</dbReference>
<sequence length="825" mass="88990">MLSLRFKSYLRPKTPEAQQGIGGLMVSASLLETISVFREPPKCRLQRLLRCNPLLQPPLPQFPIIRSRKPIRFALRCAPRLPSAAAGDEQKGRPLEAALRAVLETLDRLKKPAAAIILIGFLLTADSHGALAASGGRMGGKAFSSSPSRSHSSWSYSAPPSSRFSYSAPYYAPSPFGGGFYAGPAFGVGFGAGSGFFLLMMGFAAVILLSGFLSDRADDGSVLTATQKTSVIKLQVQANPFLCLKQERISNCASGGLHIVGLLGIARSFQKDLDQIAEAADTSTPEGLNYILTETTLALLRRPDCCISAYSSVDVKRSIEDGEKRFNQLSIEERGKFDEETLVNVNNIRRQKTGNQTFRSFSNEYIVVTILVAAEGVYKLPVINGSGDLKEALQKLGSIPSSKTLAVEVLWTPQNENDTLSERELVEDYPLLRPLAPSLASAAGKLTQLIQHLLPTSIPRLYSTLPTRYLRPSHLPFPLGKKGRRVTMGDQSHASGGCKSTATASELRHPDQGLKCPRCDSSNTKFCYYNNYSLAQPRHYCKTCRRYWTKGGALRNVPVGGGCRKNKRSKSSTSRLSLDPMPRIPESGDGLKFLNSLPSLAADFQIGVRPFSGLHSLSTSGVLSSNQCMSFGDVISSPNALTMPSSSGTAATPMQGYNYPVSAVGVYSDTGGCSSSAGSGHTNSSIASSIESLSSINQDLHWKLQQQRLAMFYGGQAHKDSSSTSAFPPPFLENQQDPISFEAVERSKGEGLEGHGSTKCCASSSGHHTSPPWFVESSPTMPITTTTTDTTMSMMTTNNGNSNTSIWNGTPWPAWNDMPQFGTLP</sequence>
<comment type="subcellular location">
    <subcellularLocation>
        <location evidence="1">Nucleus</location>
    </subcellularLocation>
</comment>
<dbReference type="GO" id="GO:0006355">
    <property type="term" value="P:regulation of DNA-templated transcription"/>
    <property type="evidence" value="ECO:0007669"/>
    <property type="project" value="InterPro"/>
</dbReference>
<evidence type="ECO:0000256" key="3">
    <source>
        <dbReference type="SAM" id="Phobius"/>
    </source>
</evidence>
<feature type="transmembrane region" description="Helical" evidence="3">
    <location>
        <begin position="113"/>
        <end position="133"/>
    </location>
</feature>
<evidence type="ECO:0000256" key="2">
    <source>
        <dbReference type="SAM" id="MobiDB-lite"/>
    </source>
</evidence>
<keyword evidence="3" id="KW-0472">Membrane</keyword>
<keyword evidence="1" id="KW-0479">Metal-binding</keyword>
<keyword evidence="1" id="KW-0862">Zinc</keyword>
<feature type="region of interest" description="Disordered" evidence="2">
    <location>
        <begin position="750"/>
        <end position="780"/>
    </location>
</feature>
<protein>
    <recommendedName>
        <fullName evidence="4">Dof-type domain-containing protein</fullName>
    </recommendedName>
</protein>
<evidence type="ECO:0000313" key="6">
    <source>
        <dbReference type="Proteomes" id="UP001055439"/>
    </source>
</evidence>
<dbReference type="GO" id="GO:0003677">
    <property type="term" value="F:DNA binding"/>
    <property type="evidence" value="ECO:0007669"/>
    <property type="project" value="UniProtKB-UniRule"/>
</dbReference>
<dbReference type="Pfam" id="PF07466">
    <property type="entry name" value="DUF1517"/>
    <property type="match status" value="1"/>
</dbReference>
<feature type="domain" description="Dof-type" evidence="4">
    <location>
        <begin position="514"/>
        <end position="568"/>
    </location>
</feature>
<dbReference type="EMBL" id="CP097510">
    <property type="protein sequence ID" value="URE31218.1"/>
    <property type="molecule type" value="Genomic_DNA"/>
</dbReference>
<keyword evidence="3" id="KW-0812">Transmembrane</keyword>
<keyword evidence="1" id="KW-0539">Nucleus</keyword>
<keyword evidence="3" id="KW-1133">Transmembrane helix</keyword>
<keyword evidence="6" id="KW-1185">Reference proteome</keyword>
<dbReference type="PROSITE" id="PS01361">
    <property type="entry name" value="ZF_DOF_1"/>
    <property type="match status" value="1"/>
</dbReference>
<dbReference type="OrthoDB" id="1927254at2759"/>
<reference evidence="5" key="1">
    <citation type="submission" date="2022-05" db="EMBL/GenBank/DDBJ databases">
        <title>The Musa troglodytarum L. genome provides insights into the mechanism of non-climacteric behaviour and enrichment of carotenoids.</title>
        <authorList>
            <person name="Wang J."/>
        </authorList>
    </citation>
    <scope>NUCLEOTIDE SEQUENCE</scope>
    <source>
        <tissue evidence="5">Leaf</tissue>
    </source>
</reference>
<dbReference type="InterPro" id="IPR053023">
    <property type="entry name" value="FLAP_modulator"/>
</dbReference>
<feature type="compositionally biased region" description="Polar residues" evidence="2">
    <location>
        <begin position="489"/>
        <end position="504"/>
    </location>
</feature>
<dbReference type="GO" id="GO:0005634">
    <property type="term" value="C:nucleus"/>
    <property type="evidence" value="ECO:0007669"/>
    <property type="project" value="UniProtKB-SubCell"/>
</dbReference>
<dbReference type="PANTHER" id="PTHR33975:SF2">
    <property type="entry name" value="MYELIN-ASSOCIATED OLIGODENDROCYTE BASIC PROTEIN"/>
    <property type="match status" value="1"/>
</dbReference>
<dbReference type="GO" id="GO:0008270">
    <property type="term" value="F:zinc ion binding"/>
    <property type="evidence" value="ECO:0007669"/>
    <property type="project" value="UniProtKB-KW"/>
</dbReference>
<keyword evidence="1" id="KW-0238">DNA-binding</keyword>
<dbReference type="AlphaFoldDB" id="A0A9E7HKD0"/>
<evidence type="ECO:0000313" key="5">
    <source>
        <dbReference type="EMBL" id="URE31218.1"/>
    </source>
</evidence>